<evidence type="ECO:0000256" key="2">
    <source>
        <dbReference type="ARBA" id="ARBA00023230"/>
    </source>
</evidence>
<dbReference type="HOGENOM" id="CLU_035996_1_0_1"/>
<dbReference type="SUPFAM" id="SSF52833">
    <property type="entry name" value="Thioredoxin-like"/>
    <property type="match status" value="1"/>
</dbReference>
<dbReference type="EMBL" id="JNVN01001383">
    <property type="protein sequence ID" value="KHJ33514.1"/>
    <property type="molecule type" value="Genomic_DNA"/>
</dbReference>
<reference evidence="8 9" key="1">
    <citation type="journal article" date="2014" name="BMC Genomics">
        <title>Adaptive genomic structural variation in the grape powdery mildew pathogen, Erysiphe necator.</title>
        <authorList>
            <person name="Jones L."/>
            <person name="Riaz S."/>
            <person name="Morales-Cruz A."/>
            <person name="Amrine K.C."/>
            <person name="McGuire B."/>
            <person name="Gubler W.D."/>
            <person name="Walker M.A."/>
            <person name="Cantu D."/>
        </authorList>
    </citation>
    <scope>NUCLEOTIDE SEQUENCE [LARGE SCALE GENOMIC DNA]</scope>
    <source>
        <strain evidence="9">c</strain>
    </source>
</reference>
<dbReference type="STRING" id="52586.A0A0B1PA21"/>
<feature type="domain" description="UBX" evidence="7">
    <location>
        <begin position="247"/>
        <end position="330"/>
    </location>
</feature>
<evidence type="ECO:0000256" key="3">
    <source>
        <dbReference type="ARBA" id="ARBA00038812"/>
    </source>
</evidence>
<evidence type="ECO:0000259" key="7">
    <source>
        <dbReference type="PROSITE" id="PS50033"/>
    </source>
</evidence>
<dbReference type="SUPFAM" id="SSF54236">
    <property type="entry name" value="Ubiquitin-like"/>
    <property type="match status" value="1"/>
</dbReference>
<dbReference type="SMART" id="SM00166">
    <property type="entry name" value="UBX"/>
    <property type="match status" value="1"/>
</dbReference>
<feature type="compositionally biased region" description="Basic and acidic residues" evidence="6">
    <location>
        <begin position="440"/>
        <end position="450"/>
    </location>
</feature>
<dbReference type="CDD" id="cd01767">
    <property type="entry name" value="UBX"/>
    <property type="match status" value="1"/>
</dbReference>
<sequence>MFYKGDLQSAINEAVKDSKLVACFVTDNEEESQLWENEYLQDPRIKKMLSVQSVLLRLEAKSTEAGYLAAIFPIPTMPTLVVIKDGQLKEYLTSGIVREDFQKRLISVLYPDEPSLQEPPPTTLASEESGQASTESLIPTQALNTSVAPTTAKAEETSRNHIDDLAPDLKPQPSSKPSALLDQKNVFKQKKQQERDERARILKRVEDDKINRRNEAARRKEERQRTNNTSAGEPTQTGLDKRMPSSQSHDTTFLLFRLFDGSTIRTKFPSAATLSNEVRNYLSENQPAISNQPYVFKHVLSPLPNRKIEAAEETQSLRDLGCVPSATLILAPISDYTEAYSLGMGAKASSLVGGVINNGLGLVRGGFGLVTGALGAVIGGSVADNRGNDYHQLKNDDHAVSQMSASTNVRTQMSRLEERNCMDEPQFYNGNSVNFQPRPKNHDEEQAKKK</sequence>
<dbReference type="GO" id="GO:0005789">
    <property type="term" value="C:endoplasmic reticulum membrane"/>
    <property type="evidence" value="ECO:0007669"/>
    <property type="project" value="UniProtKB-SubCell"/>
</dbReference>
<protein>
    <recommendedName>
        <fullName evidence="4">UBX domain-containing protein 2</fullName>
    </recommendedName>
</protein>
<dbReference type="Proteomes" id="UP000030854">
    <property type="component" value="Unassembled WGS sequence"/>
</dbReference>
<feature type="compositionally biased region" description="Basic and acidic residues" evidence="6">
    <location>
        <begin position="191"/>
        <end position="225"/>
    </location>
</feature>
<dbReference type="InterPro" id="IPR036249">
    <property type="entry name" value="Thioredoxin-like_sf"/>
</dbReference>
<proteinExistence type="predicted"/>
<comment type="function">
    <text evidence="5">Involved in endoplasmic reticulum-associated protein degradation (ERAD). Acts as a platform to recruit both UBQLN1 and VCP to the ER during ERAD.</text>
</comment>
<evidence type="ECO:0000313" key="9">
    <source>
        <dbReference type="Proteomes" id="UP000030854"/>
    </source>
</evidence>
<comment type="subcellular location">
    <subcellularLocation>
        <location evidence="1">Endoplasmic reticulum membrane</location>
        <topology evidence="1">Peripheral membrane protein</topology>
    </subcellularLocation>
</comment>
<dbReference type="PANTHER" id="PTHR46424:SF1">
    <property type="entry name" value="UBX DOMAIN-CONTAINING PROTEIN 4"/>
    <property type="match status" value="1"/>
</dbReference>
<evidence type="ECO:0000256" key="6">
    <source>
        <dbReference type="SAM" id="MobiDB-lite"/>
    </source>
</evidence>
<keyword evidence="9" id="KW-1185">Reference proteome</keyword>
<dbReference type="InterPro" id="IPR029071">
    <property type="entry name" value="Ubiquitin-like_domsf"/>
</dbReference>
<dbReference type="OMA" id="FEPNNTS"/>
<dbReference type="GO" id="GO:0006986">
    <property type="term" value="P:response to unfolded protein"/>
    <property type="evidence" value="ECO:0007669"/>
    <property type="project" value="UniProtKB-KW"/>
</dbReference>
<evidence type="ECO:0000256" key="4">
    <source>
        <dbReference type="ARBA" id="ARBA00041575"/>
    </source>
</evidence>
<dbReference type="Pfam" id="PF00789">
    <property type="entry name" value="UBX"/>
    <property type="match status" value="1"/>
</dbReference>
<dbReference type="PANTHER" id="PTHR46424">
    <property type="entry name" value="UBX DOMAIN-CONTAINING PROTEIN 4"/>
    <property type="match status" value="1"/>
</dbReference>
<feature type="compositionally biased region" description="Polar residues" evidence="6">
    <location>
        <begin position="123"/>
        <end position="149"/>
    </location>
</feature>
<dbReference type="AlphaFoldDB" id="A0A0B1PA21"/>
<evidence type="ECO:0000256" key="5">
    <source>
        <dbReference type="ARBA" id="ARBA00046062"/>
    </source>
</evidence>
<dbReference type="Gene3D" id="3.10.20.90">
    <property type="entry name" value="Phosphatidylinositol 3-kinase Catalytic Subunit, Chain A, domain 1"/>
    <property type="match status" value="1"/>
</dbReference>
<feature type="region of interest" description="Disordered" evidence="6">
    <location>
        <begin position="112"/>
        <end position="247"/>
    </location>
</feature>
<comment type="caution">
    <text evidence="8">The sequence shown here is derived from an EMBL/GenBank/DDBJ whole genome shotgun (WGS) entry which is preliminary data.</text>
</comment>
<accession>A0A0B1PA21</accession>
<dbReference type="Gene3D" id="3.40.30.10">
    <property type="entry name" value="Glutaredoxin"/>
    <property type="match status" value="1"/>
</dbReference>
<feature type="compositionally biased region" description="Basic and acidic residues" evidence="6">
    <location>
        <begin position="153"/>
        <end position="164"/>
    </location>
</feature>
<dbReference type="GO" id="GO:0036503">
    <property type="term" value="P:ERAD pathway"/>
    <property type="evidence" value="ECO:0007669"/>
    <property type="project" value="TreeGrafter"/>
</dbReference>
<name>A0A0B1PA21_UNCNE</name>
<dbReference type="InterPro" id="IPR001012">
    <property type="entry name" value="UBX_dom"/>
</dbReference>
<dbReference type="PROSITE" id="PS50033">
    <property type="entry name" value="UBX"/>
    <property type="match status" value="1"/>
</dbReference>
<evidence type="ECO:0000313" key="8">
    <source>
        <dbReference type="EMBL" id="KHJ33514.1"/>
    </source>
</evidence>
<feature type="region of interest" description="Disordered" evidence="6">
    <location>
        <begin position="426"/>
        <end position="450"/>
    </location>
</feature>
<gene>
    <name evidence="8" type="ORF">EV44_g5110</name>
</gene>
<comment type="subunit">
    <text evidence="3">Directly interacts with VCP. Interacts with UBQLN1. Forms a complex with VCP and UBQLN1.</text>
</comment>
<feature type="compositionally biased region" description="Polar residues" evidence="6">
    <location>
        <begin position="226"/>
        <end position="247"/>
    </location>
</feature>
<evidence type="ECO:0000256" key="1">
    <source>
        <dbReference type="ARBA" id="ARBA00004406"/>
    </source>
</evidence>
<dbReference type="Pfam" id="PF23187">
    <property type="entry name" value="UBX7_N"/>
    <property type="match status" value="1"/>
</dbReference>
<keyword evidence="2" id="KW-0834">Unfolded protein response</keyword>
<organism evidence="8 9">
    <name type="scientific">Uncinula necator</name>
    <name type="common">Grape powdery mildew</name>
    <dbReference type="NCBI Taxonomy" id="52586"/>
    <lineage>
        <taxon>Eukaryota</taxon>
        <taxon>Fungi</taxon>
        <taxon>Dikarya</taxon>
        <taxon>Ascomycota</taxon>
        <taxon>Pezizomycotina</taxon>
        <taxon>Leotiomycetes</taxon>
        <taxon>Erysiphales</taxon>
        <taxon>Erysiphaceae</taxon>
        <taxon>Erysiphe</taxon>
    </lineage>
</organism>